<proteinExistence type="predicted"/>
<feature type="region of interest" description="Disordered" evidence="1">
    <location>
        <begin position="387"/>
        <end position="414"/>
    </location>
</feature>
<name>A0ABS4BLQ2_9HYPH</name>
<comment type="caution">
    <text evidence="3">The sequence shown here is derived from an EMBL/GenBank/DDBJ whole genome shotgun (WGS) entry which is preliminary data.</text>
</comment>
<keyword evidence="2" id="KW-0812">Transmembrane</keyword>
<evidence type="ECO:0000313" key="3">
    <source>
        <dbReference type="EMBL" id="MBP0617655.1"/>
    </source>
</evidence>
<feature type="transmembrane region" description="Helical" evidence="2">
    <location>
        <begin position="232"/>
        <end position="260"/>
    </location>
</feature>
<dbReference type="PANTHER" id="PTHR38592">
    <property type="entry name" value="BLL4819 PROTEIN"/>
    <property type="match status" value="1"/>
</dbReference>
<keyword evidence="2" id="KW-0472">Membrane</keyword>
<feature type="transmembrane region" description="Helical" evidence="2">
    <location>
        <begin position="344"/>
        <end position="361"/>
    </location>
</feature>
<organism evidence="3 4">
    <name type="scientific">Jiella mangrovi</name>
    <dbReference type="NCBI Taxonomy" id="2821407"/>
    <lineage>
        <taxon>Bacteria</taxon>
        <taxon>Pseudomonadati</taxon>
        <taxon>Pseudomonadota</taxon>
        <taxon>Alphaproteobacteria</taxon>
        <taxon>Hyphomicrobiales</taxon>
        <taxon>Aurantimonadaceae</taxon>
        <taxon>Jiella</taxon>
    </lineage>
</organism>
<dbReference type="EMBL" id="JAGJCF010000018">
    <property type="protein sequence ID" value="MBP0617655.1"/>
    <property type="molecule type" value="Genomic_DNA"/>
</dbReference>
<dbReference type="PANTHER" id="PTHR38592:SF3">
    <property type="entry name" value="BLL4819 PROTEIN"/>
    <property type="match status" value="1"/>
</dbReference>
<accession>A0ABS4BLQ2</accession>
<feature type="transmembrane region" description="Helical" evidence="2">
    <location>
        <begin position="87"/>
        <end position="108"/>
    </location>
</feature>
<feature type="transmembrane region" description="Helical" evidence="2">
    <location>
        <begin position="173"/>
        <end position="190"/>
    </location>
</feature>
<gene>
    <name evidence="3" type="ORF">J6595_18885</name>
</gene>
<dbReference type="PIRSF" id="PIRSF028704">
    <property type="entry name" value="UPC028704"/>
    <property type="match status" value="1"/>
</dbReference>
<protein>
    <submittedName>
        <fullName evidence="3">OpgC domain-containing protein</fullName>
    </submittedName>
</protein>
<keyword evidence="2" id="KW-1133">Transmembrane helix</keyword>
<evidence type="ECO:0000256" key="2">
    <source>
        <dbReference type="SAM" id="Phobius"/>
    </source>
</evidence>
<feature type="transmembrane region" description="Helical" evidence="2">
    <location>
        <begin position="54"/>
        <end position="75"/>
    </location>
</feature>
<dbReference type="InterPro" id="IPR014550">
    <property type="entry name" value="UCP028704_OpgC"/>
</dbReference>
<sequence>MTSAASLRAPSGRDHRVDFWRGVALVMIFINHIPGNLYENFTSRNFGFSDAAELFVFLAGFASAFAYGRLFFAGHELVSTLKAFRRSGVLVMVQLMLSTLALGIYSWGALALGHGELLSRIGLSQFIASPVETMIGFATMTHQLGYVNILPMYAVLLLMLPALLFIARISLNLMLGVSAVVWLLAYVFAIDLPNYPLPGGWFFNPVAWQLIFALGLYCGFQRIERGYAVPFHPWLIAAAGAYCMIAFLTIRFNLWSWWAALPFPVLLTGFDKTYVSLPRLLHIIAIVYLFANASATSPFSTVKRDNPLAMLGRHSLPVFAAGTVMSLMGQVIKNDRTPHFLADTLMIGAGIAILFALARFLDWWAVAQKVALGPTAGRAIDPTRAELSAGAKAGQDPRRAAGSKLGQGSVTPAE</sequence>
<feature type="transmembrane region" description="Helical" evidence="2">
    <location>
        <begin position="202"/>
        <end position="220"/>
    </location>
</feature>
<feature type="transmembrane region" description="Helical" evidence="2">
    <location>
        <begin position="17"/>
        <end position="34"/>
    </location>
</feature>
<feature type="transmembrane region" description="Helical" evidence="2">
    <location>
        <begin position="314"/>
        <end position="332"/>
    </location>
</feature>
<dbReference type="Proteomes" id="UP000678276">
    <property type="component" value="Unassembled WGS sequence"/>
</dbReference>
<evidence type="ECO:0000256" key="1">
    <source>
        <dbReference type="SAM" id="MobiDB-lite"/>
    </source>
</evidence>
<dbReference type="RefSeq" id="WP_209596630.1">
    <property type="nucleotide sequence ID" value="NZ_JAGJCF010000018.1"/>
</dbReference>
<reference evidence="3 4" key="1">
    <citation type="submission" date="2021-04" db="EMBL/GenBank/DDBJ databases">
        <title>Whole genome sequence of Jiella sp. KSK16Y-1.</title>
        <authorList>
            <person name="Tuo L."/>
        </authorList>
    </citation>
    <scope>NUCLEOTIDE SEQUENCE [LARGE SCALE GENOMIC DNA]</scope>
    <source>
        <strain evidence="3 4">KSK16Y-1</strain>
    </source>
</reference>
<feature type="transmembrane region" description="Helical" evidence="2">
    <location>
        <begin position="280"/>
        <end position="302"/>
    </location>
</feature>
<feature type="transmembrane region" description="Helical" evidence="2">
    <location>
        <begin position="144"/>
        <end position="166"/>
    </location>
</feature>
<evidence type="ECO:0000313" key="4">
    <source>
        <dbReference type="Proteomes" id="UP000678276"/>
    </source>
</evidence>
<keyword evidence="4" id="KW-1185">Reference proteome</keyword>
<dbReference type="Pfam" id="PF10129">
    <property type="entry name" value="OpgC_C"/>
    <property type="match status" value="1"/>
</dbReference>